<accession>A0ACB8CAY1</accession>
<name>A0ACB8CAY1_DERSI</name>
<reference evidence="1" key="1">
    <citation type="submission" date="2020-05" db="EMBL/GenBank/DDBJ databases">
        <title>Large-scale comparative analyses of tick genomes elucidate their genetic diversity and vector capacities.</title>
        <authorList>
            <person name="Jia N."/>
            <person name="Wang J."/>
            <person name="Shi W."/>
            <person name="Du L."/>
            <person name="Sun Y."/>
            <person name="Zhan W."/>
            <person name="Jiang J."/>
            <person name="Wang Q."/>
            <person name="Zhang B."/>
            <person name="Ji P."/>
            <person name="Sakyi L.B."/>
            <person name="Cui X."/>
            <person name="Yuan T."/>
            <person name="Jiang B."/>
            <person name="Yang W."/>
            <person name="Lam T.T.-Y."/>
            <person name="Chang Q."/>
            <person name="Ding S."/>
            <person name="Wang X."/>
            <person name="Zhu J."/>
            <person name="Ruan X."/>
            <person name="Zhao L."/>
            <person name="Wei J."/>
            <person name="Que T."/>
            <person name="Du C."/>
            <person name="Cheng J."/>
            <person name="Dai P."/>
            <person name="Han X."/>
            <person name="Huang E."/>
            <person name="Gao Y."/>
            <person name="Liu J."/>
            <person name="Shao H."/>
            <person name="Ye R."/>
            <person name="Li L."/>
            <person name="Wei W."/>
            <person name="Wang X."/>
            <person name="Wang C."/>
            <person name="Yang T."/>
            <person name="Huo Q."/>
            <person name="Li W."/>
            <person name="Guo W."/>
            <person name="Chen H."/>
            <person name="Zhou L."/>
            <person name="Ni X."/>
            <person name="Tian J."/>
            <person name="Zhou Y."/>
            <person name="Sheng Y."/>
            <person name="Liu T."/>
            <person name="Pan Y."/>
            <person name="Xia L."/>
            <person name="Li J."/>
            <person name="Zhao F."/>
            <person name="Cao W."/>
        </authorList>
    </citation>
    <scope>NUCLEOTIDE SEQUENCE</scope>
    <source>
        <strain evidence="1">Dsil-2018</strain>
    </source>
</reference>
<proteinExistence type="predicted"/>
<keyword evidence="2" id="KW-1185">Reference proteome</keyword>
<comment type="caution">
    <text evidence="1">The sequence shown here is derived from an EMBL/GenBank/DDBJ whole genome shotgun (WGS) entry which is preliminary data.</text>
</comment>
<evidence type="ECO:0000313" key="1">
    <source>
        <dbReference type="EMBL" id="KAH7938113.1"/>
    </source>
</evidence>
<protein>
    <submittedName>
        <fullName evidence="1">Uncharacterized protein</fullName>
    </submittedName>
</protein>
<evidence type="ECO:0000313" key="2">
    <source>
        <dbReference type="Proteomes" id="UP000821865"/>
    </source>
</evidence>
<dbReference type="Proteomes" id="UP000821865">
    <property type="component" value="Chromosome 8"/>
</dbReference>
<sequence>MRSNSHASQETRGTPPPFAAWLAHAALVLPRQLSSDEEGRSYSSDSGGSPLSVLADVALHSSSKIDDKGDQQQPSEGGYGEKGDDFSTLRKLRQVELGGAGEVVRQPAPMVHDVRRGWEAGQMQKGGHDRHTGQGVAHDDTTDEEDESFVGDEVSTFVLVAGHQDDAGHRRRPSCSGQPASVLKEARSCRHGGVASSSEMELPLERHLEWEFVMIFVNTMAGTRCSCPTPTAINHLRRRNGQFLPPGGLGEVGELVRQPTSVIHDVRRGWEAGQLQQSGDDRDTGQVRQACRQRTTSCGEQPVAVLVRRWASVLDVEIVARDSSLCVYEQSVGQKTPHGRQTGPLAHHDCGQHSNATMAMVGTDDYERVDGVLNEHHGKESWLSTVGDYIDDATDENDRGFVRDEASVAVHVTATQMTTKTTATPAAAASQPRWQSKPQSAETVASPQRMRLNSHASQETRGTPPPSASWLAHAALVLPRQLSSDEVGGSYSSDSGGSPLSVLADVTLHSSSKIDDKGDQQQPSEGGDEKGDDFSTLRELRQVDLARLARSSGSRHQWFMTCAVAGKLARCRRVVTTGIQGK</sequence>
<dbReference type="EMBL" id="CM023477">
    <property type="protein sequence ID" value="KAH7938113.1"/>
    <property type="molecule type" value="Genomic_DNA"/>
</dbReference>
<organism evidence="1 2">
    <name type="scientific">Dermacentor silvarum</name>
    <name type="common">Tick</name>
    <dbReference type="NCBI Taxonomy" id="543639"/>
    <lineage>
        <taxon>Eukaryota</taxon>
        <taxon>Metazoa</taxon>
        <taxon>Ecdysozoa</taxon>
        <taxon>Arthropoda</taxon>
        <taxon>Chelicerata</taxon>
        <taxon>Arachnida</taxon>
        <taxon>Acari</taxon>
        <taxon>Parasitiformes</taxon>
        <taxon>Ixodida</taxon>
        <taxon>Ixodoidea</taxon>
        <taxon>Ixodidae</taxon>
        <taxon>Rhipicephalinae</taxon>
        <taxon>Dermacentor</taxon>
    </lineage>
</organism>
<gene>
    <name evidence="1" type="ORF">HPB49_020142</name>
</gene>